<proteinExistence type="predicted"/>
<dbReference type="EMBL" id="CP001896">
    <property type="protein sequence ID" value="ADC62631.1"/>
    <property type="molecule type" value="Genomic_DNA"/>
</dbReference>
<dbReference type="InterPro" id="IPR041657">
    <property type="entry name" value="HTH_17"/>
</dbReference>
<organism evidence="2 3">
    <name type="scientific">Allochromatium vinosum (strain ATCC 17899 / DSM 180 / NBRC 103801 / NCIMB 10441 / D)</name>
    <name type="common">Chromatium vinosum</name>
    <dbReference type="NCBI Taxonomy" id="572477"/>
    <lineage>
        <taxon>Bacteria</taxon>
        <taxon>Pseudomonadati</taxon>
        <taxon>Pseudomonadota</taxon>
        <taxon>Gammaproteobacteria</taxon>
        <taxon>Chromatiales</taxon>
        <taxon>Chromatiaceae</taxon>
        <taxon>Allochromatium</taxon>
    </lineage>
</organism>
<dbReference type="OrthoDB" id="9800023at2"/>
<dbReference type="AlphaFoldDB" id="D3RTX2"/>
<evidence type="ECO:0000259" key="1">
    <source>
        <dbReference type="Pfam" id="PF12728"/>
    </source>
</evidence>
<accession>D3RTX2</accession>
<protein>
    <submittedName>
        <fullName evidence="2">DNA binding domain protein, excisionase family</fullName>
    </submittedName>
</protein>
<gene>
    <name evidence="2" type="ordered locus">Alvin_1699</name>
</gene>
<dbReference type="InterPro" id="IPR010093">
    <property type="entry name" value="SinI_DNA-bd"/>
</dbReference>
<dbReference type="Proteomes" id="UP000001441">
    <property type="component" value="Chromosome"/>
</dbReference>
<dbReference type="KEGG" id="alv:Alvin_1699"/>
<dbReference type="HOGENOM" id="CLU_2731049_0_0_6"/>
<evidence type="ECO:0000313" key="2">
    <source>
        <dbReference type="EMBL" id="ADC62631.1"/>
    </source>
</evidence>
<dbReference type="RefSeq" id="WP_012970905.1">
    <property type="nucleotide sequence ID" value="NC_013851.1"/>
</dbReference>
<reference evidence="2 3" key="1">
    <citation type="journal article" date="2011" name="Stand. Genomic Sci.">
        <title>Complete genome sequence of Allochromatium vinosum DSM 180(T).</title>
        <authorList>
            <person name="Weissgerber T."/>
            <person name="Zigann R."/>
            <person name="Bruce D."/>
            <person name="Chang Y.J."/>
            <person name="Detter J.C."/>
            <person name="Han C."/>
            <person name="Hauser L."/>
            <person name="Jeffries C.D."/>
            <person name="Land M."/>
            <person name="Munk A.C."/>
            <person name="Tapia R."/>
            <person name="Dahl C."/>
        </authorList>
    </citation>
    <scope>NUCLEOTIDE SEQUENCE [LARGE SCALE GENOMIC DNA]</scope>
    <source>
        <strain evidence="3">ATCC 17899 / DSM 180 / NBRC 103801 / NCIMB 10441 / D</strain>
    </source>
</reference>
<keyword evidence="3" id="KW-1185">Reference proteome</keyword>
<name>D3RTX2_ALLVD</name>
<sequence length="71" mass="7963">MSFEEAQSPITPLAYRPSEAAKLINISRSLLYRLMAEGEIPTFMVAGCRLISRRAIEEYISTREQTGQQAA</sequence>
<dbReference type="STRING" id="572477.Alvin_1699"/>
<dbReference type="Pfam" id="PF12728">
    <property type="entry name" value="HTH_17"/>
    <property type="match status" value="1"/>
</dbReference>
<dbReference type="GO" id="GO:0003677">
    <property type="term" value="F:DNA binding"/>
    <property type="evidence" value="ECO:0007669"/>
    <property type="project" value="InterPro"/>
</dbReference>
<evidence type="ECO:0000313" key="3">
    <source>
        <dbReference type="Proteomes" id="UP000001441"/>
    </source>
</evidence>
<dbReference type="NCBIfam" id="TIGR01764">
    <property type="entry name" value="excise"/>
    <property type="match status" value="1"/>
</dbReference>
<feature type="domain" description="Helix-turn-helix" evidence="1">
    <location>
        <begin position="15"/>
        <end position="63"/>
    </location>
</feature>